<evidence type="ECO:0000259" key="2">
    <source>
        <dbReference type="SMART" id="SM00503"/>
    </source>
</evidence>
<dbReference type="EMBL" id="WJQU01000002">
    <property type="protein sequence ID" value="KAJ6644207.1"/>
    <property type="molecule type" value="Genomic_DNA"/>
</dbReference>
<proteinExistence type="predicted"/>
<dbReference type="GO" id="GO:0016192">
    <property type="term" value="P:vesicle-mediated transport"/>
    <property type="evidence" value="ECO:0007669"/>
    <property type="project" value="InterPro"/>
</dbReference>
<evidence type="ECO:0000313" key="4">
    <source>
        <dbReference type="Proteomes" id="UP001151699"/>
    </source>
</evidence>
<feature type="non-terminal residue" evidence="3">
    <location>
        <position position="112"/>
    </location>
</feature>
<feature type="region of interest" description="Disordered" evidence="1">
    <location>
        <begin position="1"/>
        <end position="20"/>
    </location>
</feature>
<feature type="compositionally biased region" description="Low complexity" evidence="1">
    <location>
        <begin position="1"/>
        <end position="18"/>
    </location>
</feature>
<name>A0A9Q0N6R7_9DIPT</name>
<dbReference type="Gene3D" id="1.20.58.70">
    <property type="match status" value="1"/>
</dbReference>
<reference evidence="3" key="1">
    <citation type="submission" date="2022-07" db="EMBL/GenBank/DDBJ databases">
        <authorList>
            <person name="Trinca V."/>
            <person name="Uliana J.V.C."/>
            <person name="Torres T.T."/>
            <person name="Ward R.J."/>
            <person name="Monesi N."/>
        </authorList>
    </citation>
    <scope>NUCLEOTIDE SEQUENCE</scope>
    <source>
        <strain evidence="3">HSMRA1968</strain>
        <tissue evidence="3">Whole embryos</tissue>
    </source>
</reference>
<dbReference type="OrthoDB" id="364348at2759"/>
<feature type="domain" description="Syntaxin N-terminal" evidence="2">
    <location>
        <begin position="13"/>
        <end position="112"/>
    </location>
</feature>
<organism evidence="3 4">
    <name type="scientific">Pseudolycoriella hygida</name>
    <dbReference type="NCBI Taxonomy" id="35572"/>
    <lineage>
        <taxon>Eukaryota</taxon>
        <taxon>Metazoa</taxon>
        <taxon>Ecdysozoa</taxon>
        <taxon>Arthropoda</taxon>
        <taxon>Hexapoda</taxon>
        <taxon>Insecta</taxon>
        <taxon>Pterygota</taxon>
        <taxon>Neoptera</taxon>
        <taxon>Endopterygota</taxon>
        <taxon>Diptera</taxon>
        <taxon>Nematocera</taxon>
        <taxon>Sciaroidea</taxon>
        <taxon>Sciaridae</taxon>
        <taxon>Pseudolycoriella</taxon>
    </lineage>
</organism>
<dbReference type="AlphaFoldDB" id="A0A9Q0N6R7"/>
<evidence type="ECO:0000256" key="1">
    <source>
        <dbReference type="SAM" id="MobiDB-lite"/>
    </source>
</evidence>
<sequence length="112" mass="12864">MEMSAYSSNQQNGNNANSEALFQKHSQTIATSIQKILQNVSTMNRMVNQIGTVQETNDLRPQLHQIRTYTQQLVKDTDGILKDLVNNNNDRHLKIQRERLVDEFTTALTSFQ</sequence>
<comment type="caution">
    <text evidence="3">The sequence shown here is derived from an EMBL/GenBank/DDBJ whole genome shotgun (WGS) entry which is preliminary data.</text>
</comment>
<dbReference type="Proteomes" id="UP001151699">
    <property type="component" value="Chromosome B"/>
</dbReference>
<evidence type="ECO:0000313" key="3">
    <source>
        <dbReference type="EMBL" id="KAJ6644207.1"/>
    </source>
</evidence>
<dbReference type="InterPro" id="IPR006011">
    <property type="entry name" value="Syntaxin_N"/>
</dbReference>
<dbReference type="InterPro" id="IPR010989">
    <property type="entry name" value="SNARE"/>
</dbReference>
<dbReference type="GO" id="GO:0016020">
    <property type="term" value="C:membrane"/>
    <property type="evidence" value="ECO:0007669"/>
    <property type="project" value="InterPro"/>
</dbReference>
<dbReference type="SMART" id="SM00503">
    <property type="entry name" value="SynN"/>
    <property type="match status" value="1"/>
</dbReference>
<dbReference type="SUPFAM" id="SSF47661">
    <property type="entry name" value="t-snare proteins"/>
    <property type="match status" value="1"/>
</dbReference>
<dbReference type="Pfam" id="PF14523">
    <property type="entry name" value="Syntaxin_2"/>
    <property type="match status" value="1"/>
</dbReference>
<protein>
    <submittedName>
        <fullName evidence="3">Syntaxin-7</fullName>
    </submittedName>
</protein>
<keyword evidence="4" id="KW-1185">Reference proteome</keyword>
<gene>
    <name evidence="3" type="primary">STX7</name>
    <name evidence="3" type="ORF">Bhyg_09174</name>
</gene>
<accession>A0A9Q0N6R7</accession>